<proteinExistence type="predicted"/>
<organism evidence="2">
    <name type="scientific">Metarhizium acridum (strain CQMa 102)</name>
    <dbReference type="NCBI Taxonomy" id="655827"/>
    <lineage>
        <taxon>Eukaryota</taxon>
        <taxon>Fungi</taxon>
        <taxon>Dikarya</taxon>
        <taxon>Ascomycota</taxon>
        <taxon>Pezizomycotina</taxon>
        <taxon>Sordariomycetes</taxon>
        <taxon>Hypocreomycetidae</taxon>
        <taxon>Hypocreales</taxon>
        <taxon>Clavicipitaceae</taxon>
        <taxon>Metarhizium</taxon>
    </lineage>
</organism>
<sequence length="184" mass="19386">MLGCKNIGNLFSAEREGVFLYVAARIAGGTLYQWVILRTPDRSRRDADAAAAAALKSATGVTGLCQAASRPDAGQAVAGVRPNNASLSPVAAQAPAGLLAPGSAVGLRPKVRMAGMRPRTPESDARFCAVAGLNHGCFGWRLQRISFSWCFLGPWLKQHEPSSAGKVMSARQLSRTIGGVIEMH</sequence>
<evidence type="ECO:0000313" key="1">
    <source>
        <dbReference type="EMBL" id="EFY90177.1"/>
    </source>
</evidence>
<dbReference type="Proteomes" id="UP000002499">
    <property type="component" value="Unassembled WGS sequence"/>
</dbReference>
<gene>
    <name evidence="1" type="ORF">MAC_03692</name>
</gene>
<dbReference type="HOGENOM" id="CLU_1468507_0_0_1"/>
<dbReference type="EMBL" id="GL698492">
    <property type="protein sequence ID" value="EFY90177.1"/>
    <property type="molecule type" value="Genomic_DNA"/>
</dbReference>
<name>E9E1E4_METAQ</name>
<dbReference type="AlphaFoldDB" id="E9E1E4"/>
<accession>E9E1E4</accession>
<protein>
    <submittedName>
        <fullName evidence="1">Uncharacterized protein</fullName>
    </submittedName>
</protein>
<keyword evidence="2" id="KW-1185">Reference proteome</keyword>
<reference evidence="1 2" key="1">
    <citation type="journal article" date="2011" name="PLoS Genet.">
        <title>Genome sequencing and comparative transcriptomics of the model entomopathogenic fungi Metarhizium anisopliae and M. acridum.</title>
        <authorList>
            <person name="Gao Q."/>
            <person name="Jin K."/>
            <person name="Ying S.H."/>
            <person name="Zhang Y."/>
            <person name="Xiao G."/>
            <person name="Shang Y."/>
            <person name="Duan Z."/>
            <person name="Hu X."/>
            <person name="Xie X.Q."/>
            <person name="Zhou G."/>
            <person name="Peng G."/>
            <person name="Luo Z."/>
            <person name="Huang W."/>
            <person name="Wang B."/>
            <person name="Fang W."/>
            <person name="Wang S."/>
            <person name="Zhong Y."/>
            <person name="Ma L.J."/>
            <person name="St Leger R.J."/>
            <person name="Zhao G.P."/>
            <person name="Pei Y."/>
            <person name="Feng M.G."/>
            <person name="Xia Y."/>
            <person name="Wang C."/>
        </authorList>
    </citation>
    <scope>NUCLEOTIDE SEQUENCE [LARGE SCALE GENOMIC DNA]</scope>
    <source>
        <strain evidence="1 2">CQMa 102</strain>
    </source>
</reference>
<dbReference type="InParanoid" id="E9E1E4"/>
<evidence type="ECO:0000313" key="2">
    <source>
        <dbReference type="Proteomes" id="UP000002499"/>
    </source>
</evidence>